<reference evidence="1 2" key="1">
    <citation type="journal article" date="2019" name="G3 (Bethesda)">
        <title>Sequencing of a Wild Apple (Malus baccata) Genome Unravels the Differences Between Cultivated and Wild Apple Species Regarding Disease Resistance and Cold Tolerance.</title>
        <authorList>
            <person name="Chen X."/>
        </authorList>
    </citation>
    <scope>NUCLEOTIDE SEQUENCE [LARGE SCALE GENOMIC DNA]</scope>
    <source>
        <strain evidence="2">cv. Shandingzi</strain>
        <tissue evidence="1">Leaves</tissue>
    </source>
</reference>
<accession>A0A540M4W6</accession>
<sequence length="142" mass="16662">MIFIRRHLDESLKSEYLTVEDLLALWNALKSRYNHQTTVILPRARYDYLRIQDFKSVTEYNSTLFRITSQMKLCGDIITEEMLLEKTFSTFHASNMVLQQQNRARGFTEYNQLISVLLVAEQNNELLMKNHNSRPTGSAPFP</sequence>
<dbReference type="PANTHER" id="PTHR33325:SF5">
    <property type="entry name" value="TRANSCRIPTION FACTOR INTERACTOR AND REGULATOR CCHC(ZN) FAMILY"/>
    <property type="match status" value="1"/>
</dbReference>
<name>A0A540M4W6_MALBA</name>
<evidence type="ECO:0008006" key="3">
    <source>
        <dbReference type="Google" id="ProtNLM"/>
    </source>
</evidence>
<organism evidence="1 2">
    <name type="scientific">Malus baccata</name>
    <name type="common">Siberian crab apple</name>
    <name type="synonym">Pyrus baccata</name>
    <dbReference type="NCBI Taxonomy" id="106549"/>
    <lineage>
        <taxon>Eukaryota</taxon>
        <taxon>Viridiplantae</taxon>
        <taxon>Streptophyta</taxon>
        <taxon>Embryophyta</taxon>
        <taxon>Tracheophyta</taxon>
        <taxon>Spermatophyta</taxon>
        <taxon>Magnoliopsida</taxon>
        <taxon>eudicotyledons</taxon>
        <taxon>Gunneridae</taxon>
        <taxon>Pentapetalae</taxon>
        <taxon>rosids</taxon>
        <taxon>fabids</taxon>
        <taxon>Rosales</taxon>
        <taxon>Rosaceae</taxon>
        <taxon>Amygdaloideae</taxon>
        <taxon>Maleae</taxon>
        <taxon>Malus</taxon>
    </lineage>
</organism>
<evidence type="ECO:0000313" key="1">
    <source>
        <dbReference type="EMBL" id="TQD93797.1"/>
    </source>
</evidence>
<proteinExistence type="predicted"/>
<keyword evidence="2" id="KW-1185">Reference proteome</keyword>
<evidence type="ECO:0000313" key="2">
    <source>
        <dbReference type="Proteomes" id="UP000315295"/>
    </source>
</evidence>
<protein>
    <recommendedName>
        <fullName evidence="3">Retrotransposon gag domain-containing protein</fullName>
    </recommendedName>
</protein>
<dbReference type="AlphaFoldDB" id="A0A540M4W6"/>
<gene>
    <name evidence="1" type="ORF">C1H46_020569</name>
</gene>
<dbReference type="Proteomes" id="UP000315295">
    <property type="component" value="Unassembled WGS sequence"/>
</dbReference>
<dbReference type="EMBL" id="VIEB01000357">
    <property type="protein sequence ID" value="TQD93797.1"/>
    <property type="molecule type" value="Genomic_DNA"/>
</dbReference>
<comment type="caution">
    <text evidence="1">The sequence shown here is derived from an EMBL/GenBank/DDBJ whole genome shotgun (WGS) entry which is preliminary data.</text>
</comment>
<dbReference type="PANTHER" id="PTHR33325">
    <property type="entry name" value="ZINC FINGER, CCHC-TYPE-RELATED"/>
    <property type="match status" value="1"/>
</dbReference>